<name>A0ABQ9H0A8_9NEOP</name>
<protein>
    <recommendedName>
        <fullName evidence="1">DUF7869 domain-containing protein</fullName>
    </recommendedName>
</protein>
<keyword evidence="3" id="KW-1185">Reference proteome</keyword>
<comment type="caution">
    <text evidence="2">The sequence shown here is derived from an EMBL/GenBank/DDBJ whole genome shotgun (WGS) entry which is preliminary data.</text>
</comment>
<dbReference type="Pfam" id="PF25273">
    <property type="entry name" value="DUF7869"/>
    <property type="match status" value="1"/>
</dbReference>
<organism evidence="2 3">
    <name type="scientific">Dryococelus australis</name>
    <dbReference type="NCBI Taxonomy" id="614101"/>
    <lineage>
        <taxon>Eukaryota</taxon>
        <taxon>Metazoa</taxon>
        <taxon>Ecdysozoa</taxon>
        <taxon>Arthropoda</taxon>
        <taxon>Hexapoda</taxon>
        <taxon>Insecta</taxon>
        <taxon>Pterygota</taxon>
        <taxon>Neoptera</taxon>
        <taxon>Polyneoptera</taxon>
        <taxon>Phasmatodea</taxon>
        <taxon>Verophasmatodea</taxon>
        <taxon>Anareolatae</taxon>
        <taxon>Phasmatidae</taxon>
        <taxon>Eurycanthinae</taxon>
        <taxon>Dryococelus</taxon>
    </lineage>
</organism>
<accession>A0ABQ9H0A8</accession>
<evidence type="ECO:0000259" key="1">
    <source>
        <dbReference type="Pfam" id="PF25273"/>
    </source>
</evidence>
<dbReference type="Proteomes" id="UP001159363">
    <property type="component" value="Chromosome 7"/>
</dbReference>
<feature type="domain" description="DUF7869" evidence="1">
    <location>
        <begin position="222"/>
        <end position="287"/>
    </location>
</feature>
<evidence type="ECO:0000313" key="3">
    <source>
        <dbReference type="Proteomes" id="UP001159363"/>
    </source>
</evidence>
<evidence type="ECO:0000313" key="2">
    <source>
        <dbReference type="EMBL" id="KAJ8877723.1"/>
    </source>
</evidence>
<gene>
    <name evidence="2" type="ORF">PR048_022178</name>
</gene>
<proteinExistence type="predicted"/>
<sequence length="291" mass="34088">MVIINPKYRYVRVGGTRSQRRPNTVFYAHRQDQKVRVCKVFFRNTLAINDRSIRTVLEKMNKVGNVLLESDLRVKHGKQKAVDPIIKEGIKQHIVSILKIERHYLRANTSRHFIEGIKSIAYIHKDYVDRYKEKKFYIANHTSFYRVFTQEFNISLYIPKKDLCDTVAVYDLQAVVQLPKGDVSHFYYKSKLNVFNFTVYDFKTNTCECYCRNGHRGVNELGSCVLQYLKKITLKKDADIVFYSDNCAGQQKNKCMLAIYLYAVRYLGIRSICHKYLIKGHTQNEGDSPHS</sequence>
<dbReference type="PANTHER" id="PTHR10773">
    <property type="entry name" value="DNA-DIRECTED RNA POLYMERASES I, II, AND III SUBUNIT RPABC2"/>
    <property type="match status" value="1"/>
</dbReference>
<dbReference type="EMBL" id="JARBHB010000008">
    <property type="protein sequence ID" value="KAJ8877723.1"/>
    <property type="molecule type" value="Genomic_DNA"/>
</dbReference>
<reference evidence="2 3" key="1">
    <citation type="submission" date="2023-02" db="EMBL/GenBank/DDBJ databases">
        <title>LHISI_Scaffold_Assembly.</title>
        <authorList>
            <person name="Stuart O.P."/>
            <person name="Cleave R."/>
            <person name="Magrath M.J.L."/>
            <person name="Mikheyev A.S."/>
        </authorList>
    </citation>
    <scope>NUCLEOTIDE SEQUENCE [LARGE SCALE GENOMIC DNA]</scope>
    <source>
        <strain evidence="2">Daus_M_001</strain>
        <tissue evidence="2">Leg muscle</tissue>
    </source>
</reference>
<dbReference type="PANTHER" id="PTHR10773:SF19">
    <property type="match status" value="1"/>
</dbReference>
<dbReference type="InterPro" id="IPR057191">
    <property type="entry name" value="DUF7869"/>
</dbReference>